<gene>
    <name evidence="10" type="primary">SYPL1</name>
    <name evidence="10" type="synonym">sypl1</name>
</gene>
<keyword evidence="5 7" id="KW-0472">Membrane</keyword>
<feature type="transmembrane region" description="Helical" evidence="8">
    <location>
        <begin position="192"/>
        <end position="212"/>
    </location>
</feature>
<comment type="similarity">
    <text evidence="2">Belongs to the synaptophysin/synaptobrevin family.</text>
</comment>
<dbReference type="PANTHER" id="PTHR10306">
    <property type="entry name" value="SYNAPTOPHYSIN"/>
    <property type="match status" value="1"/>
</dbReference>
<dbReference type="RefSeq" id="XP_028668721.1">
    <property type="nucleotide sequence ID" value="XM_028812888.2"/>
</dbReference>
<organism evidence="10 11">
    <name type="scientific">Erpetoichthys calabaricus</name>
    <name type="common">Rope fish</name>
    <name type="synonym">Calamoichthys calabaricus</name>
    <dbReference type="NCBI Taxonomy" id="27687"/>
    <lineage>
        <taxon>Eukaryota</taxon>
        <taxon>Metazoa</taxon>
        <taxon>Chordata</taxon>
        <taxon>Craniata</taxon>
        <taxon>Vertebrata</taxon>
        <taxon>Euteleostomi</taxon>
        <taxon>Actinopterygii</taxon>
        <taxon>Polypteriformes</taxon>
        <taxon>Polypteridae</taxon>
        <taxon>Erpetoichthys</taxon>
    </lineage>
</organism>
<evidence type="ECO:0000256" key="7">
    <source>
        <dbReference type="PROSITE-ProRule" id="PRU00581"/>
    </source>
</evidence>
<comment type="subcellular location">
    <subcellularLocation>
        <location evidence="1">Membrane</location>
        <topology evidence="1">Multi-pass membrane protein</topology>
    </subcellularLocation>
</comment>
<keyword evidence="11" id="KW-1185">Reference proteome</keyword>
<name>A0A8C4RP89_ERPCA</name>
<dbReference type="PRINTS" id="PR00220">
    <property type="entry name" value="SYNAPTOPHYSN"/>
</dbReference>
<dbReference type="PROSITE" id="PS51225">
    <property type="entry name" value="MARVEL"/>
    <property type="match status" value="1"/>
</dbReference>
<evidence type="ECO:0000256" key="4">
    <source>
        <dbReference type="ARBA" id="ARBA00022989"/>
    </source>
</evidence>
<evidence type="ECO:0000256" key="6">
    <source>
        <dbReference type="ARBA" id="ARBA00023180"/>
    </source>
</evidence>
<reference evidence="10" key="3">
    <citation type="submission" date="2025-09" db="UniProtKB">
        <authorList>
            <consortium name="Ensembl"/>
        </authorList>
    </citation>
    <scope>IDENTIFICATION</scope>
</reference>
<accession>A0A8C4RP89</accession>
<feature type="domain" description="MARVEL" evidence="9">
    <location>
        <begin position="10"/>
        <end position="216"/>
    </location>
</feature>
<dbReference type="PANTHER" id="PTHR10306:SF33">
    <property type="entry name" value="SYNAPTOPHYSIN-LIKE 1"/>
    <property type="match status" value="1"/>
</dbReference>
<evidence type="ECO:0000256" key="5">
    <source>
        <dbReference type="ARBA" id="ARBA00023136"/>
    </source>
</evidence>
<evidence type="ECO:0000259" key="9">
    <source>
        <dbReference type="PROSITE" id="PS51225"/>
    </source>
</evidence>
<sequence length="230" mass="25227">MIGTQFDLTPLKEPLGFIKILEWVFAIFAFGTSGGYTGDAVVNLACNDSSSNATLEFTFSYPFRLNEIPLYKGGILCNKSVNATYLIGDYSSSVEFFVSIGVLAFLYSMVALVIYVGFLHIYRESNRGPVADFIITCLFAFFWLVSSSAWAQGLQNIVYVTSTEGICYSFKFCASDAKCTVVSHASMGRLNVSVVFGFLNLILWAGNAWFAYKETSWHTSSTGTTAQPGS</sequence>
<evidence type="ECO:0000313" key="11">
    <source>
        <dbReference type="Proteomes" id="UP000694620"/>
    </source>
</evidence>
<feature type="transmembrane region" description="Helical" evidence="8">
    <location>
        <begin position="96"/>
        <end position="118"/>
    </location>
</feature>
<keyword evidence="6" id="KW-0325">Glycoprotein</keyword>
<evidence type="ECO:0000313" key="10">
    <source>
        <dbReference type="Ensembl" id="ENSECRP00000004879.1"/>
    </source>
</evidence>
<evidence type="ECO:0000256" key="1">
    <source>
        <dbReference type="ARBA" id="ARBA00004141"/>
    </source>
</evidence>
<dbReference type="AlphaFoldDB" id="A0A8C4RP89"/>
<dbReference type="Proteomes" id="UP000694620">
    <property type="component" value="Chromosome 1"/>
</dbReference>
<evidence type="ECO:0000256" key="8">
    <source>
        <dbReference type="SAM" id="Phobius"/>
    </source>
</evidence>
<dbReference type="InterPro" id="IPR001285">
    <property type="entry name" value="Synaptophysin/porin"/>
</dbReference>
<dbReference type="GeneID" id="114660276"/>
<dbReference type="Ensembl" id="ENSECRT00000004962.1">
    <property type="protein sequence ID" value="ENSECRP00000004879.1"/>
    <property type="gene ID" value="ENSECRG00000003308.1"/>
</dbReference>
<protein>
    <submittedName>
        <fullName evidence="10">Synaptophysin like 1</fullName>
    </submittedName>
</protein>
<feature type="transmembrane region" description="Helical" evidence="8">
    <location>
        <begin position="130"/>
        <end position="151"/>
    </location>
</feature>
<keyword evidence="3 7" id="KW-0812">Transmembrane</keyword>
<evidence type="ECO:0000256" key="2">
    <source>
        <dbReference type="ARBA" id="ARBA00006476"/>
    </source>
</evidence>
<reference evidence="10" key="2">
    <citation type="submission" date="2025-08" db="UniProtKB">
        <authorList>
            <consortium name="Ensembl"/>
        </authorList>
    </citation>
    <scope>IDENTIFICATION</scope>
</reference>
<dbReference type="GO" id="GO:0030672">
    <property type="term" value="C:synaptic vesicle membrane"/>
    <property type="evidence" value="ECO:0007669"/>
    <property type="project" value="TreeGrafter"/>
</dbReference>
<evidence type="ECO:0000256" key="3">
    <source>
        <dbReference type="ARBA" id="ARBA00022692"/>
    </source>
</evidence>
<dbReference type="GeneTree" id="ENSGT01030000234637"/>
<dbReference type="InterPro" id="IPR008253">
    <property type="entry name" value="Marvel"/>
</dbReference>
<keyword evidence="4 8" id="KW-1133">Transmembrane helix</keyword>
<reference evidence="10" key="1">
    <citation type="submission" date="2021-06" db="EMBL/GenBank/DDBJ databases">
        <authorList>
            <consortium name="Wellcome Sanger Institute Data Sharing"/>
        </authorList>
    </citation>
    <scope>NUCLEOTIDE SEQUENCE [LARGE SCALE GENOMIC DNA]</scope>
</reference>
<dbReference type="Pfam" id="PF01284">
    <property type="entry name" value="MARVEL"/>
    <property type="match status" value="1"/>
</dbReference>
<proteinExistence type="inferred from homology"/>